<dbReference type="EMBL" id="MLYV02000323">
    <property type="protein sequence ID" value="PSS10992.1"/>
    <property type="molecule type" value="Genomic_DNA"/>
</dbReference>
<gene>
    <name evidence="1" type="ORF">PHLCEN_2v3353</name>
</gene>
<name>A0A2R6QM63_9APHY</name>
<reference evidence="1 2" key="1">
    <citation type="submission" date="2018-02" db="EMBL/GenBank/DDBJ databases">
        <title>Genome sequence of the basidiomycete white-rot fungus Phlebia centrifuga.</title>
        <authorList>
            <person name="Granchi Z."/>
            <person name="Peng M."/>
            <person name="de Vries R.P."/>
            <person name="Hilden K."/>
            <person name="Makela M.R."/>
            <person name="Grigoriev I."/>
            <person name="Riley R."/>
        </authorList>
    </citation>
    <scope>NUCLEOTIDE SEQUENCE [LARGE SCALE GENOMIC DNA]</scope>
    <source>
        <strain evidence="1 2">FBCC195</strain>
    </source>
</reference>
<protein>
    <submittedName>
        <fullName evidence="1">Uncharacterized protein</fullName>
    </submittedName>
</protein>
<dbReference type="Proteomes" id="UP000186601">
    <property type="component" value="Unassembled WGS sequence"/>
</dbReference>
<dbReference type="AlphaFoldDB" id="A0A2R6QM63"/>
<proteinExistence type="predicted"/>
<sequence length="76" mass="8614">MREDLWSTGEAPRKHICLIAGRRKKRGLEGGSEDRRGVKVVRDLVNGLELFCATEYNHRSLEDREQGAVFGKRGSD</sequence>
<organism evidence="1 2">
    <name type="scientific">Hermanssonia centrifuga</name>
    <dbReference type="NCBI Taxonomy" id="98765"/>
    <lineage>
        <taxon>Eukaryota</taxon>
        <taxon>Fungi</taxon>
        <taxon>Dikarya</taxon>
        <taxon>Basidiomycota</taxon>
        <taxon>Agaricomycotina</taxon>
        <taxon>Agaricomycetes</taxon>
        <taxon>Polyporales</taxon>
        <taxon>Meruliaceae</taxon>
        <taxon>Hermanssonia</taxon>
    </lineage>
</organism>
<evidence type="ECO:0000313" key="1">
    <source>
        <dbReference type="EMBL" id="PSS10992.1"/>
    </source>
</evidence>
<comment type="caution">
    <text evidence="1">The sequence shown here is derived from an EMBL/GenBank/DDBJ whole genome shotgun (WGS) entry which is preliminary data.</text>
</comment>
<accession>A0A2R6QM63</accession>
<keyword evidence="2" id="KW-1185">Reference proteome</keyword>
<evidence type="ECO:0000313" key="2">
    <source>
        <dbReference type="Proteomes" id="UP000186601"/>
    </source>
</evidence>